<dbReference type="Gene3D" id="3.30.559.10">
    <property type="entry name" value="Chloramphenicol acetyltransferase-like domain"/>
    <property type="match status" value="2"/>
</dbReference>
<accession>A0AAV0C4H3</accession>
<protein>
    <submittedName>
        <fullName evidence="4">Uncharacterized protein</fullName>
    </submittedName>
</protein>
<dbReference type="Proteomes" id="UP001152523">
    <property type="component" value="Unassembled WGS sequence"/>
</dbReference>
<dbReference type="AlphaFoldDB" id="A0AAV0C4H3"/>
<dbReference type="PANTHER" id="PTHR31623:SF28">
    <property type="entry name" value="BAHD ACYLTRANSFERASE"/>
    <property type="match status" value="1"/>
</dbReference>
<evidence type="ECO:0000313" key="4">
    <source>
        <dbReference type="EMBL" id="CAH9057718.1"/>
    </source>
</evidence>
<comment type="similarity">
    <text evidence="1">Belongs to the plant acyltransferase family.</text>
</comment>
<comment type="caution">
    <text evidence="4">The sequence shown here is derived from an EMBL/GenBank/DDBJ whole genome shotgun (WGS) entry which is preliminary data.</text>
</comment>
<dbReference type="Pfam" id="PF02458">
    <property type="entry name" value="Transferase"/>
    <property type="match status" value="1"/>
</dbReference>
<dbReference type="InterPro" id="IPR023213">
    <property type="entry name" value="CAT-like_dom_sf"/>
</dbReference>
<dbReference type="GO" id="GO:0016746">
    <property type="term" value="F:acyltransferase activity"/>
    <property type="evidence" value="ECO:0007669"/>
    <property type="project" value="UniProtKB-KW"/>
</dbReference>
<evidence type="ECO:0000256" key="3">
    <source>
        <dbReference type="ARBA" id="ARBA00023315"/>
    </source>
</evidence>
<proteinExistence type="inferred from homology"/>
<dbReference type="PANTHER" id="PTHR31623">
    <property type="entry name" value="F21J9.9"/>
    <property type="match status" value="1"/>
</dbReference>
<dbReference type="EMBL" id="CAMAPF010000007">
    <property type="protein sequence ID" value="CAH9057718.1"/>
    <property type="molecule type" value="Genomic_DNA"/>
</dbReference>
<gene>
    <name evidence="4" type="ORF">CEPIT_LOCUS1149</name>
</gene>
<reference evidence="4" key="1">
    <citation type="submission" date="2022-07" db="EMBL/GenBank/DDBJ databases">
        <authorList>
            <person name="Macas J."/>
            <person name="Novak P."/>
            <person name="Neumann P."/>
        </authorList>
    </citation>
    <scope>NUCLEOTIDE SEQUENCE</scope>
</reference>
<evidence type="ECO:0000256" key="1">
    <source>
        <dbReference type="ARBA" id="ARBA00009861"/>
    </source>
</evidence>
<keyword evidence="3" id="KW-0012">Acyltransferase</keyword>
<sequence length="472" mass="52591">MMNNQMALKVEVYQKENVKPLYPTPESLSTYKLSLLDQIAGTFYMPIVFFYAHSAASPPHDYDRLKLSLSKALSLCYPLAGRQKDEFTVVCNDAGADFSRANVTNCDLPEVLRHPRLDLLRQLFPLDPYPTDFDPSQPLLAVQVNRFRCGGTAVAICLWHALADGSGLLGLLQTWSRFNRGEGPAAATANHHDGNFVVDPTLIFSPGNFDIPALISSEVARQRHVSETYIGKRFVFSKKEIESIKDEMQKIPSSDSRRPTRVEALSAFIWAAVIRATLRVTPNLKTHVLTNAVDLRRRMDPPFPPTCLGNINQITAAIWAADGRPGAITAKSLIGSVREAIMKVNDGYVRKMHEGGGYIRAIMEARKEDPSVSNNKGEEAEKRFLCISTWFKFECLKVDFGWGKPKWLGPGNNLGDLALLLDAEDGGIEAWVGLPRPIMNHLDQDVDFTSRVAFSQIIWNPSKLPQLLPSRL</sequence>
<keyword evidence="2" id="KW-0808">Transferase</keyword>
<evidence type="ECO:0000313" key="5">
    <source>
        <dbReference type="Proteomes" id="UP001152523"/>
    </source>
</evidence>
<name>A0AAV0C4H3_9ASTE</name>
<keyword evidence="5" id="KW-1185">Reference proteome</keyword>
<evidence type="ECO:0000256" key="2">
    <source>
        <dbReference type="ARBA" id="ARBA00022679"/>
    </source>
</evidence>
<organism evidence="4 5">
    <name type="scientific">Cuscuta epithymum</name>
    <dbReference type="NCBI Taxonomy" id="186058"/>
    <lineage>
        <taxon>Eukaryota</taxon>
        <taxon>Viridiplantae</taxon>
        <taxon>Streptophyta</taxon>
        <taxon>Embryophyta</taxon>
        <taxon>Tracheophyta</taxon>
        <taxon>Spermatophyta</taxon>
        <taxon>Magnoliopsida</taxon>
        <taxon>eudicotyledons</taxon>
        <taxon>Gunneridae</taxon>
        <taxon>Pentapetalae</taxon>
        <taxon>asterids</taxon>
        <taxon>lamiids</taxon>
        <taxon>Solanales</taxon>
        <taxon>Convolvulaceae</taxon>
        <taxon>Cuscuteae</taxon>
        <taxon>Cuscuta</taxon>
        <taxon>Cuscuta subgen. Cuscuta</taxon>
    </lineage>
</organism>